<reference evidence="1" key="1">
    <citation type="submission" date="2023-11" db="EMBL/GenBank/DDBJ databases">
        <authorList>
            <person name="De Vega J J."/>
            <person name="De Vega J J."/>
        </authorList>
    </citation>
    <scope>NUCLEOTIDE SEQUENCE</scope>
</reference>
<name>A0AAD2Q212_9AGAR</name>
<dbReference type="AlphaFoldDB" id="A0AAD2Q212"/>
<accession>A0AAD2Q212</accession>
<comment type="caution">
    <text evidence="1">The sequence shown here is derived from an EMBL/GenBank/DDBJ whole genome shotgun (WGS) entry which is preliminary data.</text>
</comment>
<proteinExistence type="predicted"/>
<dbReference type="EMBL" id="CAVNYO010000119">
    <property type="protein sequence ID" value="CAK5267326.1"/>
    <property type="molecule type" value="Genomic_DNA"/>
</dbReference>
<gene>
    <name evidence="1" type="ORF">MYCIT1_LOCUS9735</name>
</gene>
<evidence type="ECO:0000313" key="1">
    <source>
        <dbReference type="EMBL" id="CAK5267326.1"/>
    </source>
</evidence>
<dbReference type="Proteomes" id="UP001295794">
    <property type="component" value="Unassembled WGS sequence"/>
</dbReference>
<evidence type="ECO:0000313" key="2">
    <source>
        <dbReference type="Proteomes" id="UP001295794"/>
    </source>
</evidence>
<sequence>MASRGGLEAHLCNEMNWSSLECLYSPVTMLRSPALALLPLCSTSQEVGKNVLTRKPNFCKYR</sequence>
<keyword evidence="2" id="KW-1185">Reference proteome</keyword>
<protein>
    <submittedName>
        <fullName evidence="1">Uncharacterized protein</fullName>
    </submittedName>
</protein>
<organism evidence="1 2">
    <name type="scientific">Mycena citricolor</name>
    <dbReference type="NCBI Taxonomy" id="2018698"/>
    <lineage>
        <taxon>Eukaryota</taxon>
        <taxon>Fungi</taxon>
        <taxon>Dikarya</taxon>
        <taxon>Basidiomycota</taxon>
        <taxon>Agaricomycotina</taxon>
        <taxon>Agaricomycetes</taxon>
        <taxon>Agaricomycetidae</taxon>
        <taxon>Agaricales</taxon>
        <taxon>Marasmiineae</taxon>
        <taxon>Mycenaceae</taxon>
        <taxon>Mycena</taxon>
    </lineage>
</organism>